<sequence length="163" mass="18597">MELPIFLAFEVTDEDQGYPFAVAWSLPEGQYKSVLIKPEDEWLIDWESGQNAAGAPSVQDLKERGETVLDILKEWAEDFRHEEIYCEDPALAQFCLDMMYDAYGKELTAEVVPATAAFEEVDPFDLDDQRRVIMETEELTAVHAEDIARTYIHLYARINGITG</sequence>
<evidence type="ECO:0000313" key="1">
    <source>
        <dbReference type="EMBL" id="GGX65386.1"/>
    </source>
</evidence>
<dbReference type="EMBL" id="BMXR01000009">
    <property type="protein sequence ID" value="GGX65386.1"/>
    <property type="molecule type" value="Genomic_DNA"/>
</dbReference>
<reference evidence="1" key="2">
    <citation type="submission" date="2020-09" db="EMBL/GenBank/DDBJ databases">
        <authorList>
            <person name="Sun Q."/>
            <person name="Kim S."/>
        </authorList>
    </citation>
    <scope>NUCLEOTIDE SEQUENCE</scope>
    <source>
        <strain evidence="1">KCTC 22169</strain>
    </source>
</reference>
<organism evidence="1 2">
    <name type="scientific">Saccharospirillum salsuginis</name>
    <dbReference type="NCBI Taxonomy" id="418750"/>
    <lineage>
        <taxon>Bacteria</taxon>
        <taxon>Pseudomonadati</taxon>
        <taxon>Pseudomonadota</taxon>
        <taxon>Gammaproteobacteria</taxon>
        <taxon>Oceanospirillales</taxon>
        <taxon>Saccharospirillaceae</taxon>
        <taxon>Saccharospirillum</taxon>
    </lineage>
</organism>
<accession>A0A918KIZ5</accession>
<dbReference type="RefSeq" id="WP_189611360.1">
    <property type="nucleotide sequence ID" value="NZ_BMXR01000009.1"/>
</dbReference>
<protein>
    <submittedName>
        <fullName evidence="1">Uncharacterized protein</fullName>
    </submittedName>
</protein>
<name>A0A918KIZ5_9GAMM</name>
<gene>
    <name evidence="1" type="ORF">GCM10007392_36570</name>
</gene>
<dbReference type="AlphaFoldDB" id="A0A918KIZ5"/>
<proteinExistence type="predicted"/>
<keyword evidence="2" id="KW-1185">Reference proteome</keyword>
<dbReference type="Proteomes" id="UP000626148">
    <property type="component" value="Unassembled WGS sequence"/>
</dbReference>
<evidence type="ECO:0000313" key="2">
    <source>
        <dbReference type="Proteomes" id="UP000626148"/>
    </source>
</evidence>
<reference evidence="1" key="1">
    <citation type="journal article" date="2014" name="Int. J. Syst. Evol. Microbiol.">
        <title>Complete genome sequence of Corynebacterium casei LMG S-19264T (=DSM 44701T), isolated from a smear-ripened cheese.</title>
        <authorList>
            <consortium name="US DOE Joint Genome Institute (JGI-PGF)"/>
            <person name="Walter F."/>
            <person name="Albersmeier A."/>
            <person name="Kalinowski J."/>
            <person name="Ruckert C."/>
        </authorList>
    </citation>
    <scope>NUCLEOTIDE SEQUENCE</scope>
    <source>
        <strain evidence="1">KCTC 22169</strain>
    </source>
</reference>
<comment type="caution">
    <text evidence="1">The sequence shown here is derived from an EMBL/GenBank/DDBJ whole genome shotgun (WGS) entry which is preliminary data.</text>
</comment>